<accession>A0AC61RXV4</accession>
<protein>
    <submittedName>
        <fullName evidence="1">Uncharacterized protein</fullName>
    </submittedName>
</protein>
<sequence length="413" mass="46858">MKEKAPEMAKEKAKKTDKHNGFRDYSRGRRNFIFLGMAACGILECIFSGIIRNREPDRMAVLVFFGILYSVAFLAGMELYRIQKDWFYERAKDYRHIASWYMLSCGAAVLFLYLPEYARPVLLLSAGMAIVSNSFFGMMAGIFHVSVFAICGQENVYILLCDIFLLMGGCLAVTFLKEIRSRRWGIIFLFLYIFDSVTIFSFVQTGQLDWNVLLYGACNGLVSSLGAWVLYQTLHRYLHASRKLELERILKSDFGLVQAVSNFSKADYNHGRKVSEIARKCASLVEADPDVAAAGGFYYRLGRMEGEPYVENGVALARSNHLPREVVGILREYNGEQQLPSTLESAIVHIVDSVVAKFDVLDRATLSSSWNQDMLVYQTLNENSASGLYDKSGFSMNMFLKIRDYLIKEAELF</sequence>
<evidence type="ECO:0000313" key="1">
    <source>
        <dbReference type="EMBL" id="TGY96704.1"/>
    </source>
</evidence>
<dbReference type="Proteomes" id="UP000304953">
    <property type="component" value="Unassembled WGS sequence"/>
</dbReference>
<reference evidence="1" key="1">
    <citation type="submission" date="2019-04" db="EMBL/GenBank/DDBJ databases">
        <title>Microbes associate with the intestines of laboratory mice.</title>
        <authorList>
            <person name="Navarre W."/>
            <person name="Wong E."/>
            <person name="Huang K."/>
            <person name="Tropini C."/>
            <person name="Ng K."/>
            <person name="Yu B."/>
        </authorList>
    </citation>
    <scope>NUCLEOTIDE SEQUENCE</scope>
    <source>
        <strain evidence="1">NM01_1-7b</strain>
    </source>
</reference>
<proteinExistence type="predicted"/>
<gene>
    <name evidence="1" type="ORF">E5329_08010</name>
</gene>
<comment type="caution">
    <text evidence="1">The sequence shown here is derived from an EMBL/GenBank/DDBJ whole genome shotgun (WGS) entry which is preliminary data.</text>
</comment>
<keyword evidence="2" id="KW-1185">Reference proteome</keyword>
<organism evidence="1 2">
    <name type="scientific">Petralouisia muris</name>
    <dbReference type="NCBI Taxonomy" id="3032872"/>
    <lineage>
        <taxon>Bacteria</taxon>
        <taxon>Bacillati</taxon>
        <taxon>Bacillota</taxon>
        <taxon>Clostridia</taxon>
        <taxon>Lachnospirales</taxon>
        <taxon>Lachnospiraceae</taxon>
        <taxon>Petralouisia</taxon>
    </lineage>
</organism>
<evidence type="ECO:0000313" key="2">
    <source>
        <dbReference type="Proteomes" id="UP000304953"/>
    </source>
</evidence>
<name>A0AC61RXV4_9FIRM</name>
<dbReference type="EMBL" id="SRYA01000013">
    <property type="protein sequence ID" value="TGY96704.1"/>
    <property type="molecule type" value="Genomic_DNA"/>
</dbReference>